<gene>
    <name evidence="10" type="ORF">NGRA_0735</name>
</gene>
<reference evidence="10 11" key="1">
    <citation type="journal article" date="2020" name="Genome Biol. Evol.">
        <title>Comparative genomics of strictly vertically transmitted, feminizing microsporidia endosymbionts of amphipod crustaceans.</title>
        <authorList>
            <person name="Cormier A."/>
            <person name="Chebbi M.A."/>
            <person name="Giraud I."/>
            <person name="Wattier R."/>
            <person name="Teixeira M."/>
            <person name="Gilbert C."/>
            <person name="Rigaud T."/>
            <person name="Cordaux R."/>
        </authorList>
    </citation>
    <scope>NUCLEOTIDE SEQUENCE [LARGE SCALE GENOMIC DNA]</scope>
    <source>
        <strain evidence="10 11">Ou3-Ou53</strain>
    </source>
</reference>
<dbReference type="GO" id="GO:0005524">
    <property type="term" value="F:ATP binding"/>
    <property type="evidence" value="ECO:0007669"/>
    <property type="project" value="UniProtKB-KW"/>
</dbReference>
<keyword evidence="3" id="KW-0808">Transferase</keyword>
<evidence type="ECO:0000256" key="6">
    <source>
        <dbReference type="ARBA" id="ARBA00022840"/>
    </source>
</evidence>
<comment type="caution">
    <text evidence="10">The sequence shown here is derived from an EMBL/GenBank/DDBJ whole genome shotgun (WGS) entry which is preliminary data.</text>
</comment>
<dbReference type="InterPro" id="IPR027417">
    <property type="entry name" value="P-loop_NTPase"/>
</dbReference>
<comment type="catalytic activity">
    <reaction evidence="8">
        <text>CMP + ATP = CDP + ADP</text>
        <dbReference type="Rhea" id="RHEA:11600"/>
        <dbReference type="ChEBI" id="CHEBI:30616"/>
        <dbReference type="ChEBI" id="CHEBI:58069"/>
        <dbReference type="ChEBI" id="CHEBI:60377"/>
        <dbReference type="ChEBI" id="CHEBI:456216"/>
        <dbReference type="EC" id="2.7.4.25"/>
    </reaction>
</comment>
<keyword evidence="5 10" id="KW-0418">Kinase</keyword>
<evidence type="ECO:0000256" key="7">
    <source>
        <dbReference type="ARBA" id="ARBA00047615"/>
    </source>
</evidence>
<evidence type="ECO:0000256" key="1">
    <source>
        <dbReference type="ARBA" id="ARBA00009427"/>
    </source>
</evidence>
<keyword evidence="6" id="KW-0067">ATP-binding</keyword>
<dbReference type="GO" id="GO:0006139">
    <property type="term" value="P:nucleobase-containing compound metabolic process"/>
    <property type="evidence" value="ECO:0007669"/>
    <property type="project" value="InterPro"/>
</dbReference>
<organism evidence="10 11">
    <name type="scientific">Nosema granulosis</name>
    <dbReference type="NCBI Taxonomy" id="83296"/>
    <lineage>
        <taxon>Eukaryota</taxon>
        <taxon>Fungi</taxon>
        <taxon>Fungi incertae sedis</taxon>
        <taxon>Microsporidia</taxon>
        <taxon>Nosematidae</taxon>
        <taxon>Nosema</taxon>
    </lineage>
</organism>
<dbReference type="InterPro" id="IPR003136">
    <property type="entry name" value="Cytidylate_kin"/>
</dbReference>
<dbReference type="SUPFAM" id="SSF52540">
    <property type="entry name" value="P-loop containing nucleoside triphosphate hydrolases"/>
    <property type="match status" value="1"/>
</dbReference>
<dbReference type="EC" id="2.7.4.25" evidence="2"/>
<evidence type="ECO:0000256" key="4">
    <source>
        <dbReference type="ARBA" id="ARBA00022741"/>
    </source>
</evidence>
<dbReference type="CDD" id="cd02020">
    <property type="entry name" value="CMPK"/>
    <property type="match status" value="1"/>
</dbReference>
<dbReference type="Pfam" id="PF02224">
    <property type="entry name" value="Cytidylate_kin"/>
    <property type="match status" value="1"/>
</dbReference>
<dbReference type="AlphaFoldDB" id="A0A9P6GZT8"/>
<dbReference type="NCBIfam" id="TIGR00017">
    <property type="entry name" value="cmk"/>
    <property type="match status" value="1"/>
</dbReference>
<dbReference type="HAMAP" id="MF_00238">
    <property type="entry name" value="Cytidyl_kinase_type1"/>
    <property type="match status" value="1"/>
</dbReference>
<evidence type="ECO:0000256" key="8">
    <source>
        <dbReference type="ARBA" id="ARBA00048478"/>
    </source>
</evidence>
<evidence type="ECO:0000259" key="9">
    <source>
        <dbReference type="Pfam" id="PF02224"/>
    </source>
</evidence>
<evidence type="ECO:0000256" key="5">
    <source>
        <dbReference type="ARBA" id="ARBA00022777"/>
    </source>
</evidence>
<keyword evidence="11" id="KW-1185">Reference proteome</keyword>
<dbReference type="Proteomes" id="UP000740883">
    <property type="component" value="Unassembled WGS sequence"/>
</dbReference>
<dbReference type="GO" id="GO:0036431">
    <property type="term" value="F:dCMP kinase activity"/>
    <property type="evidence" value="ECO:0007669"/>
    <property type="project" value="InterPro"/>
</dbReference>
<dbReference type="Gene3D" id="3.40.50.300">
    <property type="entry name" value="P-loop containing nucleotide triphosphate hydrolases"/>
    <property type="match status" value="1"/>
</dbReference>
<protein>
    <recommendedName>
        <fullName evidence="2">(d)CMP kinase</fullName>
        <ecNumber evidence="2">2.7.4.25</ecNumber>
    </recommendedName>
</protein>
<evidence type="ECO:0000313" key="10">
    <source>
        <dbReference type="EMBL" id="KAF9764218.1"/>
    </source>
</evidence>
<evidence type="ECO:0000256" key="2">
    <source>
        <dbReference type="ARBA" id="ARBA00012906"/>
    </source>
</evidence>
<comment type="catalytic activity">
    <reaction evidence="7">
        <text>dCMP + ATP = dCDP + ADP</text>
        <dbReference type="Rhea" id="RHEA:25094"/>
        <dbReference type="ChEBI" id="CHEBI:30616"/>
        <dbReference type="ChEBI" id="CHEBI:57566"/>
        <dbReference type="ChEBI" id="CHEBI:58593"/>
        <dbReference type="ChEBI" id="CHEBI:456216"/>
        <dbReference type="EC" id="2.7.4.25"/>
    </reaction>
</comment>
<dbReference type="InterPro" id="IPR011994">
    <property type="entry name" value="Cytidylate_kinase_dom"/>
</dbReference>
<proteinExistence type="inferred from homology"/>
<dbReference type="OrthoDB" id="10263145at2759"/>
<keyword evidence="4" id="KW-0547">Nucleotide-binding</keyword>
<dbReference type="EMBL" id="SBJO01000032">
    <property type="protein sequence ID" value="KAF9764218.1"/>
    <property type="molecule type" value="Genomic_DNA"/>
</dbReference>
<name>A0A9P6GZT8_9MICR</name>
<sequence length="219" mass="24955">MVYKIAIDGPAGSGKSTISEILRSKLGFMRINSGNLYRAVTFVLTSHFGSYNLEDPEIVKFIENISFKFDKETIFYCGENITDRLRTKIIDNEVMKVAKPLYVRNKVHKLQSEVIEKSEVGIIIEGRDIGTNILPDATLKIFLTASPEIRAIRRHRERPAVSFEDTLKAIKERDYEDINRKHGPLVVAHDAIIVDTDNKPIEDVVDKIYSLFIDKISNE</sequence>
<evidence type="ECO:0000256" key="3">
    <source>
        <dbReference type="ARBA" id="ARBA00022679"/>
    </source>
</evidence>
<accession>A0A9P6GZT8</accession>
<evidence type="ECO:0000313" key="11">
    <source>
        <dbReference type="Proteomes" id="UP000740883"/>
    </source>
</evidence>
<comment type="similarity">
    <text evidence="1">Belongs to the cytidylate kinase family. Type 1 subfamily.</text>
</comment>
<feature type="domain" description="Cytidylate kinase" evidence="9">
    <location>
        <begin position="5"/>
        <end position="211"/>
    </location>
</feature>